<keyword evidence="4" id="KW-1133">Transmembrane helix</keyword>
<dbReference type="Pfam" id="PF07730">
    <property type="entry name" value="HisKA_3"/>
    <property type="match status" value="1"/>
</dbReference>
<dbReference type="EMBL" id="NOWI01000003">
    <property type="protein sequence ID" value="RFT45929.1"/>
    <property type="molecule type" value="Genomic_DNA"/>
</dbReference>
<feature type="transmembrane region" description="Helical" evidence="4">
    <location>
        <begin position="150"/>
        <end position="171"/>
    </location>
</feature>
<keyword evidence="4" id="KW-0812">Transmembrane</keyword>
<proteinExistence type="predicted"/>
<evidence type="ECO:0000313" key="7">
    <source>
        <dbReference type="Proteomes" id="UP000259211"/>
    </source>
</evidence>
<feature type="transmembrane region" description="Helical" evidence="4">
    <location>
        <begin position="84"/>
        <end position="102"/>
    </location>
</feature>
<sequence>MRKRSRRSLSIWGARGTQTLYAGIWTIFLAYPIEHIAANPELVRSQRVTGFVLIGLFVLVYLFGFWLGVDTLETWLSRRWMPRWPWAFLAVICLLNGGVALVDPPAAVEMFAFPLAFTLFLMSTSAVLMVLVLEVAALLVARIVDDQRQWWLIGLPSMAMILLAGCIRRVWRNNRLEQNKQHKIEATYAERERIASDVHDLLGQSLTVISMKAELIGKLIDINPEAAKEQAADTHNLTREALAQVRGLVSDLNEADLDSQLATAATALTTAGISLRVRDERTGESDHDAVWGWVVREAVTNIIRHSQARCCWIDLSDDRMCIIDDGIGVGDAEEGSGRAGMRRRVEGVGGQLDIGSGDNGRGTKVVVL</sequence>
<dbReference type="InterPro" id="IPR011712">
    <property type="entry name" value="Sig_transdc_His_kin_sub3_dim/P"/>
</dbReference>
<evidence type="ECO:0000256" key="1">
    <source>
        <dbReference type="ARBA" id="ARBA00022679"/>
    </source>
</evidence>
<dbReference type="PANTHER" id="PTHR24421">
    <property type="entry name" value="NITRATE/NITRITE SENSOR PROTEIN NARX-RELATED"/>
    <property type="match status" value="1"/>
</dbReference>
<dbReference type="Gene3D" id="1.20.5.1930">
    <property type="match status" value="1"/>
</dbReference>
<dbReference type="RefSeq" id="WP_063810874.1">
    <property type="nucleotide sequence ID" value="NZ_AP031491.1"/>
</dbReference>
<dbReference type="AlphaFoldDB" id="A0A3E2DKM6"/>
<feature type="domain" description="Signal transduction histidine kinase subgroup 3 dimerisation and phosphoacceptor" evidence="5">
    <location>
        <begin position="190"/>
        <end position="256"/>
    </location>
</feature>
<dbReference type="PANTHER" id="PTHR24421:SF63">
    <property type="entry name" value="SENSOR HISTIDINE KINASE DESK"/>
    <property type="match status" value="1"/>
</dbReference>
<comment type="caution">
    <text evidence="6">The sequence shown here is derived from an EMBL/GenBank/DDBJ whole genome shotgun (WGS) entry which is preliminary data.</text>
</comment>
<keyword evidence="4" id="KW-0472">Membrane</keyword>
<dbReference type="SUPFAM" id="SSF55874">
    <property type="entry name" value="ATPase domain of HSP90 chaperone/DNA topoisomerase II/histidine kinase"/>
    <property type="match status" value="1"/>
</dbReference>
<organism evidence="6 7">
    <name type="scientific">Cutibacterium avidum</name>
    <dbReference type="NCBI Taxonomy" id="33010"/>
    <lineage>
        <taxon>Bacteria</taxon>
        <taxon>Bacillati</taxon>
        <taxon>Actinomycetota</taxon>
        <taxon>Actinomycetes</taxon>
        <taxon>Propionibacteriales</taxon>
        <taxon>Propionibacteriaceae</taxon>
        <taxon>Cutibacterium</taxon>
    </lineage>
</organism>
<dbReference type="Gene3D" id="3.30.565.10">
    <property type="entry name" value="Histidine kinase-like ATPase, C-terminal domain"/>
    <property type="match status" value="1"/>
</dbReference>
<feature type="transmembrane region" description="Helical" evidence="4">
    <location>
        <begin position="114"/>
        <end position="138"/>
    </location>
</feature>
<dbReference type="GO" id="GO:0000155">
    <property type="term" value="F:phosphorelay sensor kinase activity"/>
    <property type="evidence" value="ECO:0007669"/>
    <property type="project" value="InterPro"/>
</dbReference>
<evidence type="ECO:0000259" key="5">
    <source>
        <dbReference type="Pfam" id="PF07730"/>
    </source>
</evidence>
<feature type="transmembrane region" description="Helical" evidence="4">
    <location>
        <begin position="51"/>
        <end position="72"/>
    </location>
</feature>
<protein>
    <submittedName>
        <fullName evidence="6">Sensor histidine kinase</fullName>
    </submittedName>
</protein>
<dbReference type="Proteomes" id="UP000259211">
    <property type="component" value="Unassembled WGS sequence"/>
</dbReference>
<keyword evidence="3" id="KW-0902">Two-component regulatory system</keyword>
<keyword evidence="2 6" id="KW-0418">Kinase</keyword>
<name>A0A3E2DKM6_9ACTN</name>
<dbReference type="GO" id="GO:0016020">
    <property type="term" value="C:membrane"/>
    <property type="evidence" value="ECO:0007669"/>
    <property type="project" value="InterPro"/>
</dbReference>
<evidence type="ECO:0000256" key="3">
    <source>
        <dbReference type="ARBA" id="ARBA00023012"/>
    </source>
</evidence>
<evidence type="ECO:0000256" key="2">
    <source>
        <dbReference type="ARBA" id="ARBA00022777"/>
    </source>
</evidence>
<keyword evidence="1" id="KW-0808">Transferase</keyword>
<dbReference type="InterPro" id="IPR036890">
    <property type="entry name" value="HATPase_C_sf"/>
</dbReference>
<accession>A0A3E2DKM6</accession>
<dbReference type="GO" id="GO:0046983">
    <property type="term" value="F:protein dimerization activity"/>
    <property type="evidence" value="ECO:0007669"/>
    <property type="project" value="InterPro"/>
</dbReference>
<evidence type="ECO:0000313" key="6">
    <source>
        <dbReference type="EMBL" id="RFT45929.1"/>
    </source>
</evidence>
<gene>
    <name evidence="6" type="ORF">CHT91_03745</name>
</gene>
<evidence type="ECO:0000256" key="4">
    <source>
        <dbReference type="SAM" id="Phobius"/>
    </source>
</evidence>
<dbReference type="CDD" id="cd16917">
    <property type="entry name" value="HATPase_UhpB-NarQ-NarX-like"/>
    <property type="match status" value="1"/>
</dbReference>
<dbReference type="InterPro" id="IPR050482">
    <property type="entry name" value="Sensor_HK_TwoCompSys"/>
</dbReference>
<reference evidence="6 7" key="1">
    <citation type="submission" date="2017-07" db="EMBL/GenBank/DDBJ databases">
        <authorList>
            <person name="Sun Z.S."/>
            <person name="Albrecht U."/>
            <person name="Echele G."/>
            <person name="Lee C.C."/>
        </authorList>
    </citation>
    <scope>NUCLEOTIDE SEQUENCE [LARGE SCALE GENOMIC DNA]</scope>
    <source>
        <strain evidence="6 7">P16-029</strain>
    </source>
</reference>